<reference evidence="1" key="1">
    <citation type="journal article" date="2021" name="Proc. Natl. Acad. Sci. U.S.A.">
        <title>A Catalog of Tens of Thousands of Viruses from Human Metagenomes Reveals Hidden Associations with Chronic Diseases.</title>
        <authorList>
            <person name="Tisza M.J."/>
            <person name="Buck C.B."/>
        </authorList>
    </citation>
    <scope>NUCLEOTIDE SEQUENCE</scope>
    <source>
        <strain evidence="1">Ctuim2</strain>
    </source>
</reference>
<sequence length="97" mass="11162">MERIKISQIIIKGFENISLGSELKRLSDKHSLGYSETDISEILDFKAEVDTEKLSTLLKFLTSDHTDSAIEVMTMNLSSFEKLNYFFLNGKCHILHY</sequence>
<protein>
    <submittedName>
        <fullName evidence="1">Uncharacterized protein</fullName>
    </submittedName>
</protein>
<name>A0A8S5SD10_9CAUD</name>
<organism evidence="1">
    <name type="scientific">Myoviridae sp. ctuim2</name>
    <dbReference type="NCBI Taxonomy" id="2827717"/>
    <lineage>
        <taxon>Viruses</taxon>
        <taxon>Duplodnaviria</taxon>
        <taxon>Heunggongvirae</taxon>
        <taxon>Uroviricota</taxon>
        <taxon>Caudoviricetes</taxon>
    </lineage>
</organism>
<proteinExistence type="predicted"/>
<dbReference type="EMBL" id="BK032575">
    <property type="protein sequence ID" value="DAF48838.1"/>
    <property type="molecule type" value="Genomic_DNA"/>
</dbReference>
<evidence type="ECO:0000313" key="1">
    <source>
        <dbReference type="EMBL" id="DAF48838.1"/>
    </source>
</evidence>
<accession>A0A8S5SD10</accession>